<feature type="region of interest" description="Disordered" evidence="6">
    <location>
        <begin position="1"/>
        <end position="36"/>
    </location>
</feature>
<dbReference type="EMBL" id="JBHLXH010000001">
    <property type="protein sequence ID" value="MFC0222044.1"/>
    <property type="molecule type" value="Genomic_DNA"/>
</dbReference>
<keyword evidence="4" id="KW-0560">Oxidoreductase</keyword>
<name>A0ABV6DZL8_9ACTN</name>
<organism evidence="7 8">
    <name type="scientific">Nocardioides zeicaulis</name>
    <dbReference type="NCBI Taxonomy" id="1776857"/>
    <lineage>
        <taxon>Bacteria</taxon>
        <taxon>Bacillati</taxon>
        <taxon>Actinomycetota</taxon>
        <taxon>Actinomycetes</taxon>
        <taxon>Propionibacteriales</taxon>
        <taxon>Nocardioidaceae</taxon>
        <taxon>Nocardioides</taxon>
    </lineage>
</organism>
<sequence length="180" mass="19161">MPATFPTSYPAPVATRPRPRLRGVAPSPAIGRDGTSSRTARAALAHHLGHADPLAGVDRTVPERTWERVGTADGAELWLITWPPDSGTGWHDHGSASGAFVVLEGALTEHVWTGVATATTLPPHLVREFGSSHVHDVVNTGTGTAVSLHAYAPSLAAMTRYEVVRGRLQVTSVEQRGELW</sequence>
<dbReference type="InterPro" id="IPR010300">
    <property type="entry name" value="CDO_1"/>
</dbReference>
<dbReference type="Pfam" id="PF05995">
    <property type="entry name" value="CDO_I"/>
    <property type="match status" value="1"/>
</dbReference>
<gene>
    <name evidence="7" type="ORF">ACFFJG_06090</name>
</gene>
<keyword evidence="8" id="KW-1185">Reference proteome</keyword>
<dbReference type="GO" id="GO:0051213">
    <property type="term" value="F:dioxygenase activity"/>
    <property type="evidence" value="ECO:0007669"/>
    <property type="project" value="UniProtKB-KW"/>
</dbReference>
<protein>
    <submittedName>
        <fullName evidence="7">Cysteine dioxygenase family protein</fullName>
    </submittedName>
</protein>
<keyword evidence="5" id="KW-0408">Iron</keyword>
<evidence type="ECO:0000313" key="7">
    <source>
        <dbReference type="EMBL" id="MFC0222044.1"/>
    </source>
</evidence>
<evidence type="ECO:0000256" key="3">
    <source>
        <dbReference type="ARBA" id="ARBA00022964"/>
    </source>
</evidence>
<dbReference type="InterPro" id="IPR011051">
    <property type="entry name" value="RmlC_Cupin_sf"/>
</dbReference>
<comment type="caution">
    <text evidence="7">The sequence shown here is derived from an EMBL/GenBank/DDBJ whole genome shotgun (WGS) entry which is preliminary data.</text>
</comment>
<evidence type="ECO:0000256" key="6">
    <source>
        <dbReference type="SAM" id="MobiDB-lite"/>
    </source>
</evidence>
<dbReference type="InterPro" id="IPR014710">
    <property type="entry name" value="RmlC-like_jellyroll"/>
</dbReference>
<dbReference type="SUPFAM" id="SSF51182">
    <property type="entry name" value="RmlC-like cupins"/>
    <property type="match status" value="1"/>
</dbReference>
<evidence type="ECO:0000256" key="4">
    <source>
        <dbReference type="ARBA" id="ARBA00023002"/>
    </source>
</evidence>
<evidence type="ECO:0000256" key="5">
    <source>
        <dbReference type="ARBA" id="ARBA00023004"/>
    </source>
</evidence>
<keyword evidence="2" id="KW-0479">Metal-binding</keyword>
<dbReference type="Proteomes" id="UP001589698">
    <property type="component" value="Unassembled WGS sequence"/>
</dbReference>
<proteinExistence type="inferred from homology"/>
<accession>A0ABV6DZL8</accession>
<comment type="similarity">
    <text evidence="1">Belongs to the cysteine dioxygenase family.</text>
</comment>
<evidence type="ECO:0000256" key="1">
    <source>
        <dbReference type="ARBA" id="ARBA00006622"/>
    </source>
</evidence>
<evidence type="ECO:0000313" key="8">
    <source>
        <dbReference type="Proteomes" id="UP001589698"/>
    </source>
</evidence>
<dbReference type="CDD" id="cd10548">
    <property type="entry name" value="cupin_CDO"/>
    <property type="match status" value="1"/>
</dbReference>
<keyword evidence="3 7" id="KW-0223">Dioxygenase</keyword>
<evidence type="ECO:0000256" key="2">
    <source>
        <dbReference type="ARBA" id="ARBA00022723"/>
    </source>
</evidence>
<dbReference type="Gene3D" id="2.60.120.10">
    <property type="entry name" value="Jelly Rolls"/>
    <property type="match status" value="1"/>
</dbReference>
<reference evidence="7 8" key="1">
    <citation type="submission" date="2024-09" db="EMBL/GenBank/DDBJ databases">
        <authorList>
            <person name="Sun Q."/>
            <person name="Mori K."/>
        </authorList>
    </citation>
    <scope>NUCLEOTIDE SEQUENCE [LARGE SCALE GENOMIC DNA]</scope>
    <source>
        <strain evidence="7 8">CCM 8654</strain>
    </source>
</reference>
<dbReference type="PANTHER" id="PTHR12918:SF1">
    <property type="entry name" value="CYSTEINE DIOXYGENASE TYPE 1"/>
    <property type="match status" value="1"/>
</dbReference>
<dbReference type="RefSeq" id="WP_378517706.1">
    <property type="nucleotide sequence ID" value="NZ_CBCSDI010000023.1"/>
</dbReference>
<dbReference type="PANTHER" id="PTHR12918">
    <property type="entry name" value="CYSTEINE DIOXYGENASE"/>
    <property type="match status" value="1"/>
</dbReference>